<name>A0A4Q5IZN2_9ACTN</name>
<accession>A0A4Q5IZN2</accession>
<sequence>MNESWNAAWESALDDLELTLEETEHLLQGGHPPAEPAAWTPPVMPCPLPAAMADRARSLLARQQEVIVRAAQAAASARSSASYVDRVAETRAGARPLYVDISA</sequence>
<dbReference type="Proteomes" id="UP000291189">
    <property type="component" value="Unassembled WGS sequence"/>
</dbReference>
<protein>
    <submittedName>
        <fullName evidence="1">Uncharacterized protein</fullName>
    </submittedName>
</protein>
<keyword evidence="2" id="KW-1185">Reference proteome</keyword>
<reference evidence="1 2" key="1">
    <citation type="submission" date="2019-01" db="EMBL/GenBank/DDBJ databases">
        <title>Nocardioides guangzhouensis sp. nov., an actinobacterium isolated from soil.</title>
        <authorList>
            <person name="Fu Y."/>
            <person name="Cai Y."/>
            <person name="Lin Z."/>
            <person name="Chen P."/>
        </authorList>
    </citation>
    <scope>NUCLEOTIDE SEQUENCE [LARGE SCALE GENOMIC DNA]</scope>
    <source>
        <strain evidence="1 2">NBRC 105384</strain>
    </source>
</reference>
<dbReference type="EMBL" id="SDPU01000029">
    <property type="protein sequence ID" value="RYU10551.1"/>
    <property type="molecule type" value="Genomic_DNA"/>
</dbReference>
<evidence type="ECO:0000313" key="1">
    <source>
        <dbReference type="EMBL" id="RYU10551.1"/>
    </source>
</evidence>
<evidence type="ECO:0000313" key="2">
    <source>
        <dbReference type="Proteomes" id="UP000291189"/>
    </source>
</evidence>
<dbReference type="RefSeq" id="WP_129988506.1">
    <property type="nucleotide sequence ID" value="NZ_SDPU01000029.1"/>
</dbReference>
<organism evidence="1 2">
    <name type="scientific">Nocardioides iriomotensis</name>
    <dbReference type="NCBI Taxonomy" id="715784"/>
    <lineage>
        <taxon>Bacteria</taxon>
        <taxon>Bacillati</taxon>
        <taxon>Actinomycetota</taxon>
        <taxon>Actinomycetes</taxon>
        <taxon>Propionibacteriales</taxon>
        <taxon>Nocardioidaceae</taxon>
        <taxon>Nocardioides</taxon>
    </lineage>
</organism>
<gene>
    <name evidence="1" type="ORF">ETU37_16780</name>
</gene>
<proteinExistence type="predicted"/>
<dbReference type="AlphaFoldDB" id="A0A4Q5IZN2"/>
<comment type="caution">
    <text evidence="1">The sequence shown here is derived from an EMBL/GenBank/DDBJ whole genome shotgun (WGS) entry which is preliminary data.</text>
</comment>